<dbReference type="EMBL" id="ABEU02000001">
    <property type="protein sequence ID" value="PNR63468.1"/>
    <property type="molecule type" value="Genomic_DNA"/>
</dbReference>
<reference evidence="7" key="3">
    <citation type="submission" date="2020-12" db="UniProtKB">
        <authorList>
            <consortium name="EnsemblPlants"/>
        </authorList>
    </citation>
    <scope>IDENTIFICATION</scope>
</reference>
<evidence type="ECO:0000256" key="3">
    <source>
        <dbReference type="PROSITE-ProRule" id="PRU00464"/>
    </source>
</evidence>
<evidence type="ECO:0000313" key="6">
    <source>
        <dbReference type="EMBL" id="PNR63468.1"/>
    </source>
</evidence>
<reference evidence="6 8" key="1">
    <citation type="journal article" date="2008" name="Science">
        <title>The Physcomitrella genome reveals evolutionary insights into the conquest of land by plants.</title>
        <authorList>
            <person name="Rensing S."/>
            <person name="Lang D."/>
            <person name="Zimmer A."/>
            <person name="Terry A."/>
            <person name="Salamov A."/>
            <person name="Shapiro H."/>
            <person name="Nishiyama T."/>
            <person name="Perroud P.-F."/>
            <person name="Lindquist E."/>
            <person name="Kamisugi Y."/>
            <person name="Tanahashi T."/>
            <person name="Sakakibara K."/>
            <person name="Fujita T."/>
            <person name="Oishi K."/>
            <person name="Shin-I T."/>
            <person name="Kuroki Y."/>
            <person name="Toyoda A."/>
            <person name="Suzuki Y."/>
            <person name="Hashimoto A."/>
            <person name="Yamaguchi K."/>
            <person name="Sugano A."/>
            <person name="Kohara Y."/>
            <person name="Fujiyama A."/>
            <person name="Anterola A."/>
            <person name="Aoki S."/>
            <person name="Ashton N."/>
            <person name="Barbazuk W.B."/>
            <person name="Barker E."/>
            <person name="Bennetzen J."/>
            <person name="Bezanilla M."/>
            <person name="Blankenship R."/>
            <person name="Cho S.H."/>
            <person name="Dutcher S."/>
            <person name="Estelle M."/>
            <person name="Fawcett J.A."/>
            <person name="Gundlach H."/>
            <person name="Hanada K."/>
            <person name="Heyl A."/>
            <person name="Hicks K.A."/>
            <person name="Hugh J."/>
            <person name="Lohr M."/>
            <person name="Mayer K."/>
            <person name="Melkozernov A."/>
            <person name="Murata T."/>
            <person name="Nelson D."/>
            <person name="Pils B."/>
            <person name="Prigge M."/>
            <person name="Reiss B."/>
            <person name="Renner T."/>
            <person name="Rombauts S."/>
            <person name="Rushton P."/>
            <person name="Sanderfoot A."/>
            <person name="Schween G."/>
            <person name="Shiu S.-H."/>
            <person name="Stueber K."/>
            <person name="Theodoulou F.L."/>
            <person name="Tu H."/>
            <person name="Van de Peer Y."/>
            <person name="Verrier P.J."/>
            <person name="Waters E."/>
            <person name="Wood A."/>
            <person name="Yang L."/>
            <person name="Cove D."/>
            <person name="Cuming A."/>
            <person name="Hasebe M."/>
            <person name="Lucas S."/>
            <person name="Mishler D.B."/>
            <person name="Reski R."/>
            <person name="Grigoriev I."/>
            <person name="Quatrano R.S."/>
            <person name="Boore J.L."/>
        </authorList>
    </citation>
    <scope>NUCLEOTIDE SEQUENCE [LARGE SCALE GENOMIC DNA]</scope>
    <source>
        <strain evidence="7 8">cv. Gransden 2004</strain>
    </source>
</reference>
<dbReference type="Gramene" id="Pp3c1_40870V3.2">
    <property type="protein sequence ID" value="Pp3c1_40870V3.2"/>
    <property type="gene ID" value="Pp3c1_40870"/>
</dbReference>
<accession>A0A2K1LBR3</accession>
<dbReference type="Gramene" id="Pp3c1_40870V3.1">
    <property type="protein sequence ID" value="Pp3c1_40870V3.1"/>
    <property type="gene ID" value="Pp3c1_40870"/>
</dbReference>
<proteinExistence type="predicted"/>
<dbReference type="GO" id="GO:0009150">
    <property type="term" value="P:purine ribonucleotide metabolic process"/>
    <property type="evidence" value="ECO:0000318"/>
    <property type="project" value="GO_Central"/>
</dbReference>
<dbReference type="InterPro" id="IPR019808">
    <property type="entry name" value="Histidine_triad_CS"/>
</dbReference>
<dbReference type="PROSITE" id="PS51084">
    <property type="entry name" value="HIT_2"/>
    <property type="match status" value="1"/>
</dbReference>
<name>A0A2K1LBR3_PHYPA</name>
<dbReference type="EnsemblPlants" id="Pp3c1_40870V3.1">
    <property type="protein sequence ID" value="Pp3c1_40870V3.1"/>
    <property type="gene ID" value="Pp3c1_40870"/>
</dbReference>
<evidence type="ECO:0000313" key="8">
    <source>
        <dbReference type="Proteomes" id="UP000006727"/>
    </source>
</evidence>
<evidence type="ECO:0000256" key="2">
    <source>
        <dbReference type="PIRSR" id="PIRSR601310-3"/>
    </source>
</evidence>
<organism evidence="6">
    <name type="scientific">Physcomitrium patens</name>
    <name type="common">Spreading-leaved earth moss</name>
    <name type="synonym">Physcomitrella patens</name>
    <dbReference type="NCBI Taxonomy" id="3218"/>
    <lineage>
        <taxon>Eukaryota</taxon>
        <taxon>Viridiplantae</taxon>
        <taxon>Streptophyta</taxon>
        <taxon>Embryophyta</taxon>
        <taxon>Bryophyta</taxon>
        <taxon>Bryophytina</taxon>
        <taxon>Bryopsida</taxon>
        <taxon>Funariidae</taxon>
        <taxon>Funariales</taxon>
        <taxon>Funariaceae</taxon>
        <taxon>Physcomitrium</taxon>
    </lineage>
</organism>
<keyword evidence="8" id="KW-1185">Reference proteome</keyword>
<feature type="region of interest" description="Disordered" evidence="4">
    <location>
        <begin position="152"/>
        <end position="171"/>
    </location>
</feature>
<dbReference type="InterPro" id="IPR036265">
    <property type="entry name" value="HIT-like_sf"/>
</dbReference>
<gene>
    <name evidence="7" type="primary">LOC112291404</name>
    <name evidence="6" type="ORF">PHYPA_001894</name>
</gene>
<dbReference type="InterPro" id="IPR001310">
    <property type="entry name" value="Histidine_triad_HIT"/>
</dbReference>
<dbReference type="Pfam" id="PF01230">
    <property type="entry name" value="HIT"/>
    <property type="match status" value="1"/>
</dbReference>
<dbReference type="Proteomes" id="UP000006727">
    <property type="component" value="Chromosome 1"/>
</dbReference>
<dbReference type="PANTHER" id="PTHR47670:SF1">
    <property type="entry name" value="ADENYLYLSULFATASE HINT3"/>
    <property type="match status" value="1"/>
</dbReference>
<dbReference type="GO" id="GO:0047627">
    <property type="term" value="F:adenylylsulfatase activity"/>
    <property type="evidence" value="ECO:0000318"/>
    <property type="project" value="GO_Central"/>
</dbReference>
<sequence length="385" mass="41660">MADKRLQNILLHLSPSIIVNAVESTQPSRCSGLCSTSCNRGLGSVEEFSGSSGNLKVIENCSLCREGIVQCEKLFDIECRGPNTNREAKLLENLLLSRLRRLYTPGKYEVNPLNESKLGVAPCSSEHISRDGVEVHEDSKLKTEGVEIINDVDPQAKPTPGNLDGIKAEPRNMKIPGEDGALENGDSECGISAGESVERLRSGITSASAVSTSQRQPLLNLRIDKQSKYMDHLLPLRVASCEFCDIVDGTSPCFKLYEDELCLCVLDINPLSRGHSLIIPKSHFPCLEATPPQVAAAMCAAVPLISSALLAATRCDSFNMLVNSGAAAGQVIMHTHFHIIPRCKGDGLWKSESVYRKPMQKVHDAKLLVHAVRSKLSSTAGSASE</sequence>
<dbReference type="EnsemblPlants" id="Pp3c1_40870V3.3">
    <property type="protein sequence ID" value="Pp3c1_40870V3.3"/>
    <property type="gene ID" value="Pp3c1_40870"/>
</dbReference>
<dbReference type="RefSeq" id="XP_024394540.1">
    <property type="nucleotide sequence ID" value="XM_024538772.2"/>
</dbReference>
<dbReference type="PRINTS" id="PR00332">
    <property type="entry name" value="HISTRIAD"/>
</dbReference>
<dbReference type="CDD" id="cd01277">
    <property type="entry name" value="HINT_subgroup"/>
    <property type="match status" value="1"/>
</dbReference>
<protein>
    <recommendedName>
        <fullName evidence="5">HIT domain-containing protein</fullName>
    </recommendedName>
</protein>
<dbReference type="AlphaFoldDB" id="A0A2K1LBR3"/>
<reference evidence="6 8" key="2">
    <citation type="journal article" date="2018" name="Plant J.">
        <title>The Physcomitrella patens chromosome-scale assembly reveals moss genome structure and evolution.</title>
        <authorList>
            <person name="Lang D."/>
            <person name="Ullrich K.K."/>
            <person name="Murat F."/>
            <person name="Fuchs J."/>
            <person name="Jenkins J."/>
            <person name="Haas F.B."/>
            <person name="Piednoel M."/>
            <person name="Gundlach H."/>
            <person name="Van Bel M."/>
            <person name="Meyberg R."/>
            <person name="Vives C."/>
            <person name="Morata J."/>
            <person name="Symeonidi A."/>
            <person name="Hiss M."/>
            <person name="Muchero W."/>
            <person name="Kamisugi Y."/>
            <person name="Saleh O."/>
            <person name="Blanc G."/>
            <person name="Decker E.L."/>
            <person name="van Gessel N."/>
            <person name="Grimwood J."/>
            <person name="Hayes R.D."/>
            <person name="Graham S.W."/>
            <person name="Gunter L.E."/>
            <person name="McDaniel S.F."/>
            <person name="Hoernstein S.N.W."/>
            <person name="Larsson A."/>
            <person name="Li F.W."/>
            <person name="Perroud P.F."/>
            <person name="Phillips J."/>
            <person name="Ranjan P."/>
            <person name="Rokshar D.S."/>
            <person name="Rothfels C.J."/>
            <person name="Schneider L."/>
            <person name="Shu S."/>
            <person name="Stevenson D.W."/>
            <person name="Thummler F."/>
            <person name="Tillich M."/>
            <person name="Villarreal Aguilar J.C."/>
            <person name="Widiez T."/>
            <person name="Wong G.K."/>
            <person name="Wymore A."/>
            <person name="Zhang Y."/>
            <person name="Zimmer A.D."/>
            <person name="Quatrano R.S."/>
            <person name="Mayer K.F.X."/>
            <person name="Goodstein D."/>
            <person name="Casacuberta J.M."/>
            <person name="Vandepoele K."/>
            <person name="Reski R."/>
            <person name="Cuming A.C."/>
            <person name="Tuskan G.A."/>
            <person name="Maumus F."/>
            <person name="Salse J."/>
            <person name="Schmutz J."/>
            <person name="Rensing S.A."/>
        </authorList>
    </citation>
    <scope>NUCLEOTIDE SEQUENCE [LARGE SCALE GENOMIC DNA]</scope>
    <source>
        <strain evidence="7 8">cv. Gransden 2004</strain>
    </source>
</reference>
<dbReference type="PaxDb" id="3218-PP1S111_18V6.1"/>
<evidence type="ECO:0000256" key="4">
    <source>
        <dbReference type="SAM" id="MobiDB-lite"/>
    </source>
</evidence>
<evidence type="ECO:0000256" key="1">
    <source>
        <dbReference type="PIRSR" id="PIRSR601310-1"/>
    </source>
</evidence>
<feature type="active site" description="Tele-AMP-histidine intermediate" evidence="1">
    <location>
        <position position="336"/>
    </location>
</feature>
<dbReference type="GeneID" id="112291404"/>
<dbReference type="SUPFAM" id="SSF54197">
    <property type="entry name" value="HIT-like"/>
    <property type="match status" value="1"/>
</dbReference>
<feature type="short sequence motif" description="Histidine triad motif" evidence="2 3">
    <location>
        <begin position="334"/>
        <end position="338"/>
    </location>
</feature>
<dbReference type="InterPro" id="IPR039384">
    <property type="entry name" value="HINT"/>
</dbReference>
<evidence type="ECO:0000259" key="5">
    <source>
        <dbReference type="PROSITE" id="PS51084"/>
    </source>
</evidence>
<dbReference type="GO" id="GO:0006790">
    <property type="term" value="P:sulfur compound metabolic process"/>
    <property type="evidence" value="ECO:0000318"/>
    <property type="project" value="GO_Central"/>
</dbReference>
<evidence type="ECO:0000313" key="7">
    <source>
        <dbReference type="EnsemblPlants" id="Pp3c1_40870V3.1"/>
    </source>
</evidence>
<dbReference type="EnsemblPlants" id="Pp3c1_40870V3.2">
    <property type="protein sequence ID" value="Pp3c1_40870V3.2"/>
    <property type="gene ID" value="Pp3c1_40870"/>
</dbReference>
<feature type="domain" description="HIT" evidence="5">
    <location>
        <begin position="242"/>
        <end position="349"/>
    </location>
</feature>
<dbReference type="InterPro" id="IPR011146">
    <property type="entry name" value="HIT-like"/>
</dbReference>
<dbReference type="PANTHER" id="PTHR47670">
    <property type="entry name" value="ADENYLYLSULFATASE HINT3"/>
    <property type="match status" value="1"/>
</dbReference>
<dbReference type="PROSITE" id="PS00892">
    <property type="entry name" value="HIT_1"/>
    <property type="match status" value="1"/>
</dbReference>
<dbReference type="Gramene" id="Pp3c1_40870V3.3">
    <property type="protein sequence ID" value="Pp3c1_40870V3.3"/>
    <property type="gene ID" value="Pp3c1_40870"/>
</dbReference>
<dbReference type="Gene3D" id="3.30.428.10">
    <property type="entry name" value="HIT-like"/>
    <property type="match status" value="1"/>
</dbReference>
<dbReference type="STRING" id="3218.A0A2K1LBR3"/>